<keyword evidence="2" id="KW-0472">Membrane</keyword>
<dbReference type="OrthoDB" id="5298707at2"/>
<name>A0A371K4H3_9GAMM</name>
<dbReference type="InterPro" id="IPR038440">
    <property type="entry name" value="FimV_C_sf"/>
</dbReference>
<keyword evidence="5" id="KW-1185">Reference proteome</keyword>
<gene>
    <name evidence="4" type="ORF">DX914_06800</name>
</gene>
<dbReference type="InterPro" id="IPR057840">
    <property type="entry name" value="FimV_N"/>
</dbReference>
<feature type="transmembrane region" description="Helical" evidence="2">
    <location>
        <begin position="434"/>
        <end position="454"/>
    </location>
</feature>
<keyword evidence="2" id="KW-0812">Transmembrane</keyword>
<dbReference type="InterPro" id="IPR020012">
    <property type="entry name" value="LysM_FimV"/>
</dbReference>
<evidence type="ECO:0000256" key="1">
    <source>
        <dbReference type="SAM" id="Coils"/>
    </source>
</evidence>
<dbReference type="NCBIfam" id="TIGR03505">
    <property type="entry name" value="FimV_core"/>
    <property type="match status" value="1"/>
</dbReference>
<dbReference type="InterPro" id="IPR018392">
    <property type="entry name" value="LysM"/>
</dbReference>
<dbReference type="CDD" id="cd00118">
    <property type="entry name" value="LysM"/>
    <property type="match status" value="1"/>
</dbReference>
<dbReference type="InterPro" id="IPR020011">
    <property type="entry name" value="FimV_C"/>
</dbReference>
<feature type="coiled-coil region" evidence="1">
    <location>
        <begin position="377"/>
        <end position="425"/>
    </location>
</feature>
<protein>
    <submittedName>
        <fullName evidence="4">Ferrous iron transporter B</fullName>
    </submittedName>
</protein>
<organism evidence="4 5">
    <name type="scientific">Lysobacter silvisoli</name>
    <dbReference type="NCBI Taxonomy" id="2293254"/>
    <lineage>
        <taxon>Bacteria</taxon>
        <taxon>Pseudomonadati</taxon>
        <taxon>Pseudomonadota</taxon>
        <taxon>Gammaproteobacteria</taxon>
        <taxon>Lysobacterales</taxon>
        <taxon>Lysobacteraceae</taxon>
        <taxon>Lysobacter</taxon>
    </lineage>
</organism>
<dbReference type="Gene3D" id="1.20.58.2200">
    <property type="match status" value="1"/>
</dbReference>
<dbReference type="Proteomes" id="UP000264492">
    <property type="component" value="Unassembled WGS sequence"/>
</dbReference>
<sequence length="593" mass="61007">MALALALASGGACALGLGQIEVKSRSDQPLLAEIPIVSSDPAELEQLQARLASPETFARIGLMPPQGIVSDLQFQVALDARGNPVIRVTSQQPVNQPLVTFLVEVDWGQGRLVREYSALIDTPKTVSAPLQPPIEAPVSAPSNLIERPIDPAAVASAPPVPDPAAVDVVPDASVPAPAPASAFPEQPTAIAIAPPPPSPVPALDAPAPAAAENGDAITVRRGDALSRIASGLDANGATLDQTMVALLRANPDAFIGGDINRLKQGAVLRVPSGSEVAALDAGEASALVRSQVQQWRQARRPAPQPATEAVPLAVAPSAQPSAGASAAAAGAAGAGARLEIVPPGASRATRAGTQSGISAGGEGQMLRQELQESTESLAARDAEVKDLKGRIAELEQLQKQQQQLIQLKDSELAAAQQRVAESNQKQAAAGASTVLPWTITGVVLLLAALGAWFMRRRPVKPVFRAPGAATSPSLADAFAEPEALVEAAPEPAPAPVTPPAATSAAPFWTASSAQPAAERRVPAWHVASVGSGSGDEPREPLLATQPGQERLELARAYMDLGDHDSARQLLGEVAVTGDLAARQQAARMLRELE</sequence>
<keyword evidence="1" id="KW-0175">Coiled coil</keyword>
<accession>A0A371K4H3</accession>
<evidence type="ECO:0000313" key="5">
    <source>
        <dbReference type="Proteomes" id="UP000264492"/>
    </source>
</evidence>
<proteinExistence type="predicted"/>
<reference evidence="4 5" key="1">
    <citation type="submission" date="2018-08" db="EMBL/GenBank/DDBJ databases">
        <title>Lysobacter sp. zong2l5, whole genome shotgun sequence.</title>
        <authorList>
            <person name="Zhang X."/>
            <person name="Feng G."/>
            <person name="Zhu H."/>
        </authorList>
    </citation>
    <scope>NUCLEOTIDE SEQUENCE [LARGE SCALE GENOMIC DNA]</scope>
    <source>
        <strain evidence="5">zong2l5</strain>
    </source>
</reference>
<dbReference type="EMBL" id="QTSU01000001">
    <property type="protein sequence ID" value="RDZ28815.1"/>
    <property type="molecule type" value="Genomic_DNA"/>
</dbReference>
<evidence type="ECO:0000256" key="2">
    <source>
        <dbReference type="SAM" id="Phobius"/>
    </source>
</evidence>
<evidence type="ECO:0000313" key="4">
    <source>
        <dbReference type="EMBL" id="RDZ28815.1"/>
    </source>
</evidence>
<comment type="caution">
    <text evidence="4">The sequence shown here is derived from an EMBL/GenBank/DDBJ whole genome shotgun (WGS) entry which is preliminary data.</text>
</comment>
<dbReference type="NCBIfam" id="TIGR03504">
    <property type="entry name" value="FimV_Cterm"/>
    <property type="match status" value="1"/>
</dbReference>
<evidence type="ECO:0000259" key="3">
    <source>
        <dbReference type="Pfam" id="PF25800"/>
    </source>
</evidence>
<dbReference type="Pfam" id="PF25800">
    <property type="entry name" value="FimV_N"/>
    <property type="match status" value="1"/>
</dbReference>
<dbReference type="AlphaFoldDB" id="A0A371K4H3"/>
<feature type="domain" description="FimV N-terminal" evidence="3">
    <location>
        <begin position="15"/>
        <end position="123"/>
    </location>
</feature>
<keyword evidence="2" id="KW-1133">Transmembrane helix</keyword>